<keyword evidence="4 5" id="KW-0472">Membrane</keyword>
<dbReference type="GO" id="GO:0140326">
    <property type="term" value="F:ATPase-coupled intramembrane lipid transporter activity"/>
    <property type="evidence" value="ECO:0007669"/>
    <property type="project" value="TreeGrafter"/>
</dbReference>
<dbReference type="GO" id="GO:0005886">
    <property type="term" value="C:plasma membrane"/>
    <property type="evidence" value="ECO:0007669"/>
    <property type="project" value="TreeGrafter"/>
</dbReference>
<organism evidence="7 8">
    <name type="scientific">Dibothriocephalus latus</name>
    <name type="common">Fish tapeworm</name>
    <name type="synonym">Diphyllobothrium latum</name>
    <dbReference type="NCBI Taxonomy" id="60516"/>
    <lineage>
        <taxon>Eukaryota</taxon>
        <taxon>Metazoa</taxon>
        <taxon>Spiralia</taxon>
        <taxon>Lophotrochozoa</taxon>
        <taxon>Platyhelminthes</taxon>
        <taxon>Cestoda</taxon>
        <taxon>Eucestoda</taxon>
        <taxon>Diphyllobothriidea</taxon>
        <taxon>Diphyllobothriidae</taxon>
        <taxon>Dibothriocephalus</taxon>
    </lineage>
</organism>
<dbReference type="InterPro" id="IPR008250">
    <property type="entry name" value="ATPase_P-typ_transduc_dom_A_sf"/>
</dbReference>
<dbReference type="PROSITE" id="PS00154">
    <property type="entry name" value="ATPASE_E1_E2"/>
    <property type="match status" value="1"/>
</dbReference>
<reference evidence="7 8" key="1">
    <citation type="submission" date="2018-11" db="EMBL/GenBank/DDBJ databases">
        <authorList>
            <consortium name="Pathogen Informatics"/>
        </authorList>
    </citation>
    <scope>NUCLEOTIDE SEQUENCE [LARGE SCALE GENOMIC DNA]</scope>
</reference>
<keyword evidence="8" id="KW-1185">Reference proteome</keyword>
<evidence type="ECO:0000313" key="8">
    <source>
        <dbReference type="Proteomes" id="UP000281553"/>
    </source>
</evidence>
<keyword evidence="2 5" id="KW-0812">Transmembrane</keyword>
<dbReference type="EMBL" id="UYRU01078652">
    <property type="protein sequence ID" value="VDN29352.1"/>
    <property type="molecule type" value="Genomic_DNA"/>
</dbReference>
<proteinExistence type="predicted"/>
<accession>A0A3P7QBX4</accession>
<dbReference type="Gene3D" id="2.70.150.10">
    <property type="entry name" value="Calcium-transporting ATPase, cytoplasmic transduction domain A"/>
    <property type="match status" value="1"/>
</dbReference>
<feature type="transmembrane region" description="Helical" evidence="5">
    <location>
        <begin position="239"/>
        <end position="260"/>
    </location>
</feature>
<evidence type="ECO:0000256" key="4">
    <source>
        <dbReference type="ARBA" id="ARBA00023136"/>
    </source>
</evidence>
<evidence type="ECO:0000256" key="3">
    <source>
        <dbReference type="ARBA" id="ARBA00022989"/>
    </source>
</evidence>
<dbReference type="GO" id="GO:0045332">
    <property type="term" value="P:phospholipid translocation"/>
    <property type="evidence" value="ECO:0007669"/>
    <property type="project" value="TreeGrafter"/>
</dbReference>
<evidence type="ECO:0000259" key="6">
    <source>
        <dbReference type="Pfam" id="PF00122"/>
    </source>
</evidence>
<keyword evidence="3 5" id="KW-1133">Transmembrane helix</keyword>
<name>A0A3P7QBX4_DIBLA</name>
<feature type="transmembrane region" description="Helical" evidence="5">
    <location>
        <begin position="180"/>
        <end position="205"/>
    </location>
</feature>
<evidence type="ECO:0000256" key="1">
    <source>
        <dbReference type="ARBA" id="ARBA00004370"/>
    </source>
</evidence>
<feature type="domain" description="P-type ATPase A" evidence="6">
    <location>
        <begin position="20"/>
        <end position="75"/>
    </location>
</feature>
<dbReference type="InterPro" id="IPR059000">
    <property type="entry name" value="ATPase_P-type_domA"/>
</dbReference>
<gene>
    <name evidence="7" type="ORF">DILT_LOCUS15353</name>
</gene>
<dbReference type="PANTHER" id="PTHR24092:SF175">
    <property type="entry name" value="PHOSPHOLIPID-TRANSPORTING ATPASE"/>
    <property type="match status" value="1"/>
</dbReference>
<dbReference type="Pfam" id="PF00122">
    <property type="entry name" value="E1-E2_ATPase"/>
    <property type="match status" value="1"/>
</dbReference>
<dbReference type="OrthoDB" id="377733at2759"/>
<sequence length="427" mass="48054">MVNKLAFEVWRPSSNGGFYEWKKIKSEAIKVGDIVLCHEEDSFPCDLVILSSSDKRGTVHITTDNLDGESSVKTMHSVTSTQSEFKLLMSLENGSSENIKLRPATIVCQSPTGDLHSFEGRCEYDESSVALGIENIALRGAVLRQPNLILGVAVYTGYDTKLSLNSKNGRRKISSTAARLNAILFAFMITLFVLTVIYTGLQFAWRATPAGSGWYLNYRPITAWKVVQEAFNLTFLFNYLIPISIILTLDVLDVFLAIYISKDIQLYDESTNIKSEVNATSLAYELGQIEFLFSDKTGTLTQNKMQFRAFSLPGDPNTYILRDRGLYSLKDGIKFWNQFNGHANRPTCVAEKQNEYFSSSSEDEAFNDSFDNSEMQYDRFDRFVPSQVNTLTDKALKFCTAAALCHTVEVRSRPDKLDHKPPIYCVS</sequence>
<dbReference type="Proteomes" id="UP000281553">
    <property type="component" value="Unassembled WGS sequence"/>
</dbReference>
<comment type="subcellular location">
    <subcellularLocation>
        <location evidence="1">Membrane</location>
    </subcellularLocation>
</comment>
<evidence type="ECO:0000256" key="5">
    <source>
        <dbReference type="SAM" id="Phobius"/>
    </source>
</evidence>
<dbReference type="SUPFAM" id="SSF81653">
    <property type="entry name" value="Calcium ATPase, transduction domain A"/>
    <property type="match status" value="1"/>
</dbReference>
<dbReference type="GO" id="GO:0005783">
    <property type="term" value="C:endoplasmic reticulum"/>
    <property type="evidence" value="ECO:0007669"/>
    <property type="project" value="TreeGrafter"/>
</dbReference>
<dbReference type="InterPro" id="IPR018303">
    <property type="entry name" value="ATPase_P-typ_P_site"/>
</dbReference>
<evidence type="ECO:0000256" key="2">
    <source>
        <dbReference type="ARBA" id="ARBA00022692"/>
    </source>
</evidence>
<dbReference type="PANTHER" id="PTHR24092">
    <property type="entry name" value="PROBABLE PHOSPHOLIPID-TRANSPORTING ATPASE"/>
    <property type="match status" value="1"/>
</dbReference>
<protein>
    <recommendedName>
        <fullName evidence="6">P-type ATPase A domain-containing protein</fullName>
    </recommendedName>
</protein>
<evidence type="ECO:0000313" key="7">
    <source>
        <dbReference type="EMBL" id="VDN29352.1"/>
    </source>
</evidence>
<dbReference type="AlphaFoldDB" id="A0A3P7QBX4"/>